<dbReference type="KEGG" id="asol:BEN76_10095"/>
<dbReference type="STRING" id="487316.BEN76_10095"/>
<evidence type="ECO:0000256" key="5">
    <source>
        <dbReference type="SAM" id="Phobius"/>
    </source>
</evidence>
<evidence type="ECO:0000313" key="7">
    <source>
        <dbReference type="Proteomes" id="UP000185674"/>
    </source>
</evidence>
<dbReference type="InterPro" id="IPR027469">
    <property type="entry name" value="Cation_efflux_TMD_sf"/>
</dbReference>
<comment type="subcellular location">
    <subcellularLocation>
        <location evidence="1">Membrane</location>
        <topology evidence="1">Multi-pass membrane protein</topology>
    </subcellularLocation>
</comment>
<organism evidence="6 7">
    <name type="scientific">Acinetobacter soli</name>
    <dbReference type="NCBI Taxonomy" id="487316"/>
    <lineage>
        <taxon>Bacteria</taxon>
        <taxon>Pseudomonadati</taxon>
        <taxon>Pseudomonadota</taxon>
        <taxon>Gammaproteobacteria</taxon>
        <taxon>Moraxellales</taxon>
        <taxon>Moraxellaceae</taxon>
        <taxon>Acinetobacter</taxon>
    </lineage>
</organism>
<dbReference type="eggNOG" id="COG1230">
    <property type="taxonomic scope" value="Bacteria"/>
</dbReference>
<dbReference type="SUPFAM" id="SSF161111">
    <property type="entry name" value="Cation efflux protein transmembrane domain-like"/>
    <property type="match status" value="1"/>
</dbReference>
<keyword evidence="2 5" id="KW-0812">Transmembrane</keyword>
<dbReference type="EMBL" id="CP016896">
    <property type="protein sequence ID" value="APV36350.1"/>
    <property type="molecule type" value="Genomic_DNA"/>
</dbReference>
<protein>
    <recommendedName>
        <fullName evidence="8">Cation transporter</fullName>
    </recommendedName>
</protein>
<proteinExistence type="predicted"/>
<keyword evidence="4 5" id="KW-0472">Membrane</keyword>
<dbReference type="Gene3D" id="1.20.1510.10">
    <property type="entry name" value="Cation efflux protein transmembrane domain"/>
    <property type="match status" value="1"/>
</dbReference>
<feature type="transmembrane region" description="Helical" evidence="5">
    <location>
        <begin position="254"/>
        <end position="275"/>
    </location>
</feature>
<name>A0A1P8EJH1_9GAMM</name>
<evidence type="ECO:0000256" key="4">
    <source>
        <dbReference type="ARBA" id="ARBA00023136"/>
    </source>
</evidence>
<gene>
    <name evidence="6" type="ORF">BEN76_10095</name>
</gene>
<dbReference type="RefSeq" id="WP_076032995.1">
    <property type="nucleotide sequence ID" value="NZ_CP016896.1"/>
</dbReference>
<feature type="transmembrane region" description="Helical" evidence="5">
    <location>
        <begin position="193"/>
        <end position="214"/>
    </location>
</feature>
<evidence type="ECO:0000256" key="1">
    <source>
        <dbReference type="ARBA" id="ARBA00004141"/>
    </source>
</evidence>
<keyword evidence="3 5" id="KW-1133">Transmembrane helix</keyword>
<feature type="transmembrane region" description="Helical" evidence="5">
    <location>
        <begin position="281"/>
        <end position="297"/>
    </location>
</feature>
<evidence type="ECO:0000313" key="6">
    <source>
        <dbReference type="EMBL" id="APV36350.1"/>
    </source>
</evidence>
<sequence>MNLKQQYQTNLITDALLHSLHTQSPCTVMSQELLNIPVDDDLNRQFMSFYYLPELTPVTQQQIRTCLSNLDHVGYVELDQQTHHLAIYHDGPVQPIQAHLNQNGIQLVFQQTQTNYIPEPIDWSYMQRRNQMISWLLSINLVMLIVTFLTGVIASSTALMALGLILLSDVMIYAMMLFAIQEKQVGLYKLTRAGVYLQLGLSLLLMFGVALQIVMRQSAMSQMVVLVGLLALLTMLVNMWLLIQTHAADLDLNWKTLLSFYEVVFSLAVMIAGLLCLQLNSNWPDIVMTVLMVMFLLNRSRKVFQKKTSFVIQ</sequence>
<dbReference type="GO" id="GO:0016020">
    <property type="term" value="C:membrane"/>
    <property type="evidence" value="ECO:0007669"/>
    <property type="project" value="UniProtKB-SubCell"/>
</dbReference>
<accession>A0A1P8EJH1</accession>
<evidence type="ECO:0008006" key="8">
    <source>
        <dbReference type="Google" id="ProtNLM"/>
    </source>
</evidence>
<dbReference type="AlphaFoldDB" id="A0A1P8EJH1"/>
<feature type="transmembrane region" description="Helical" evidence="5">
    <location>
        <begin position="133"/>
        <end position="153"/>
    </location>
</feature>
<feature type="transmembrane region" description="Helical" evidence="5">
    <location>
        <begin position="220"/>
        <end position="242"/>
    </location>
</feature>
<reference evidence="6 7" key="1">
    <citation type="submission" date="2016-08" db="EMBL/GenBank/DDBJ databases">
        <title>Complete genome sequence of Acinetobacter baylyi strain GFJ2.</title>
        <authorList>
            <person name="Tabata M."/>
            <person name="Kuboki S."/>
            <person name="Gibu N."/>
            <person name="Kinouchi Y."/>
            <person name="Vangnai A."/>
            <person name="Kasai D."/>
            <person name="Fukuda M."/>
        </authorList>
    </citation>
    <scope>NUCLEOTIDE SEQUENCE [LARGE SCALE GENOMIC DNA]</scope>
    <source>
        <strain evidence="6 7">GFJ2</strain>
    </source>
</reference>
<feature type="transmembrane region" description="Helical" evidence="5">
    <location>
        <begin position="159"/>
        <end position="181"/>
    </location>
</feature>
<evidence type="ECO:0000256" key="2">
    <source>
        <dbReference type="ARBA" id="ARBA00022692"/>
    </source>
</evidence>
<evidence type="ECO:0000256" key="3">
    <source>
        <dbReference type="ARBA" id="ARBA00022989"/>
    </source>
</evidence>
<dbReference type="Proteomes" id="UP000185674">
    <property type="component" value="Chromosome"/>
</dbReference>